<sequence>MVPSVAFPQQNAECPERISNVSNDIIATETAKVMLQVYRELGCSLEIINLPGRRSFSAFNTGEVDGELYRFPIGAKNYTRPFVQSGLPLFEISNSLWAAPGSKRHAERPIGYMIGVAWQEAYLATNNLLKSGHFDIGDLILHYNDGNLDRFLAEDSSIKSAIRAGTFEEGRTPVQLEVLKVGVVYHFLGDEFTPFMQRLSDYLKDHQPFVDIGHM</sequence>
<dbReference type="Proteomes" id="UP000233332">
    <property type="component" value="Unassembled WGS sequence"/>
</dbReference>
<organism evidence="1 2">
    <name type="scientific">Thalassospira lohafexi</name>
    <dbReference type="NCBI Taxonomy" id="744227"/>
    <lineage>
        <taxon>Bacteria</taxon>
        <taxon>Pseudomonadati</taxon>
        <taxon>Pseudomonadota</taxon>
        <taxon>Alphaproteobacteria</taxon>
        <taxon>Rhodospirillales</taxon>
        <taxon>Thalassospiraceae</taxon>
        <taxon>Thalassospira</taxon>
    </lineage>
</organism>
<evidence type="ECO:0000313" key="1">
    <source>
        <dbReference type="EMBL" id="PKR56924.1"/>
    </source>
</evidence>
<keyword evidence="2" id="KW-1185">Reference proteome</keyword>
<dbReference type="EMBL" id="NXGX01000008">
    <property type="protein sequence ID" value="PKR56924.1"/>
    <property type="molecule type" value="Genomic_DNA"/>
</dbReference>
<accession>A0A2N3L280</accession>
<evidence type="ECO:0008006" key="3">
    <source>
        <dbReference type="Google" id="ProtNLM"/>
    </source>
</evidence>
<reference evidence="1 2" key="1">
    <citation type="submission" date="2017-09" db="EMBL/GenBank/DDBJ databases">
        <title>Biodiversity and function of Thalassospira species in the particle-attached aromatic-hydrocarbon-degrading consortia from the surface seawater of the China South Sea.</title>
        <authorList>
            <person name="Dong C."/>
            <person name="Lai Q."/>
            <person name="Shao Z."/>
        </authorList>
    </citation>
    <scope>NUCLEOTIDE SEQUENCE [LARGE SCALE GENOMIC DNA]</scope>
    <source>
        <strain evidence="1 2">139Z-12</strain>
    </source>
</reference>
<protein>
    <recommendedName>
        <fullName evidence="3">Solute-binding protein family 3/N-terminal domain-containing protein</fullName>
    </recommendedName>
</protein>
<gene>
    <name evidence="1" type="ORF">COO92_18250</name>
</gene>
<evidence type="ECO:0000313" key="2">
    <source>
        <dbReference type="Proteomes" id="UP000233332"/>
    </source>
</evidence>
<comment type="caution">
    <text evidence="1">The sequence shown here is derived from an EMBL/GenBank/DDBJ whole genome shotgun (WGS) entry which is preliminary data.</text>
</comment>
<dbReference type="AlphaFoldDB" id="A0A2N3L280"/>
<proteinExistence type="predicted"/>
<name>A0A2N3L280_9PROT</name>